<dbReference type="EMBL" id="FOOU01000010">
    <property type="protein sequence ID" value="SFG64833.1"/>
    <property type="molecule type" value="Genomic_DNA"/>
</dbReference>
<dbReference type="STRING" id="1045558.SAMN05216175_11081"/>
<dbReference type="PROSITE" id="PS00018">
    <property type="entry name" value="EF_HAND_1"/>
    <property type="match status" value="1"/>
</dbReference>
<accession>A0A1I2TJ30</accession>
<keyword evidence="1" id="KW-0812">Transmembrane</keyword>
<protein>
    <submittedName>
        <fullName evidence="2">E3 Ubiquitin ligase</fullName>
    </submittedName>
</protein>
<evidence type="ECO:0000313" key="2">
    <source>
        <dbReference type="EMBL" id="SFG64833.1"/>
    </source>
</evidence>
<keyword evidence="3" id="KW-1185">Reference proteome</keyword>
<organism evidence="2 3">
    <name type="scientific">Neptunomonas qingdaonensis</name>
    <dbReference type="NCBI Taxonomy" id="1045558"/>
    <lineage>
        <taxon>Bacteria</taxon>
        <taxon>Pseudomonadati</taxon>
        <taxon>Pseudomonadota</taxon>
        <taxon>Gammaproteobacteria</taxon>
        <taxon>Oceanospirillales</taxon>
        <taxon>Oceanospirillaceae</taxon>
        <taxon>Neptunomonas</taxon>
    </lineage>
</organism>
<evidence type="ECO:0000313" key="3">
    <source>
        <dbReference type="Proteomes" id="UP000198623"/>
    </source>
</evidence>
<keyword evidence="2" id="KW-0436">Ligase</keyword>
<evidence type="ECO:0000256" key="1">
    <source>
        <dbReference type="SAM" id="Phobius"/>
    </source>
</evidence>
<keyword evidence="1" id="KW-0472">Membrane</keyword>
<gene>
    <name evidence="2" type="ORF">SAMN05216175_11081</name>
</gene>
<dbReference type="GO" id="GO:0016874">
    <property type="term" value="F:ligase activity"/>
    <property type="evidence" value="ECO:0007669"/>
    <property type="project" value="UniProtKB-KW"/>
</dbReference>
<keyword evidence="1" id="KW-1133">Transmembrane helix</keyword>
<sequence>MISESAIGIMLTLAAAAFTLWKGFACLKHYRLITGTPTSRIRSAHQGYVEITGHIIEGEYGPLIAPLSGRECVWYRYSVSHLQSSGKTKHWRTERSGESDIWFQVNDGTATGLIDPAGATVRTVNTRTWYGDTPNPNKLAAHHPNKPGMHLSGFNLNKLLFTELSGSRYRYQETLLFTHEQIYALGQFQSVGGGRHLAPLQQLSGEVIREWKQSYNDLLQRFDKNNDKKLDMQEWSDVQQAAQKEAVQRRTDMAVAPTMHVLCCPNDNNNPFLISTFDEEKLATRYGWYALTALLALIGEGALLYHFLMN</sequence>
<feature type="transmembrane region" description="Helical" evidence="1">
    <location>
        <begin position="286"/>
        <end position="308"/>
    </location>
</feature>
<feature type="transmembrane region" description="Helical" evidence="1">
    <location>
        <begin position="6"/>
        <end position="24"/>
    </location>
</feature>
<reference evidence="3" key="1">
    <citation type="submission" date="2016-10" db="EMBL/GenBank/DDBJ databases">
        <authorList>
            <person name="Varghese N."/>
            <person name="Submissions S."/>
        </authorList>
    </citation>
    <scope>NUCLEOTIDE SEQUENCE [LARGE SCALE GENOMIC DNA]</scope>
    <source>
        <strain evidence="3">CGMCC 1.10971</strain>
    </source>
</reference>
<dbReference type="RefSeq" id="WP_090728790.1">
    <property type="nucleotide sequence ID" value="NZ_FOOU01000010.1"/>
</dbReference>
<dbReference type="InterPro" id="IPR018247">
    <property type="entry name" value="EF_Hand_1_Ca_BS"/>
</dbReference>
<dbReference type="AlphaFoldDB" id="A0A1I2TJ30"/>
<proteinExistence type="predicted"/>
<dbReference type="Proteomes" id="UP000198623">
    <property type="component" value="Unassembled WGS sequence"/>
</dbReference>
<name>A0A1I2TJ30_9GAMM</name>
<dbReference type="OrthoDB" id="7013907at2"/>